<proteinExistence type="predicted"/>
<dbReference type="EMBL" id="BAQD01000005">
    <property type="protein sequence ID" value="GBQ05507.1"/>
    <property type="molecule type" value="Genomic_DNA"/>
</dbReference>
<evidence type="ECO:0000313" key="2">
    <source>
        <dbReference type="Proteomes" id="UP001062901"/>
    </source>
</evidence>
<sequence length="89" mass="9808">MRVPGCNLVLLYRRGDTSDNRFDCKPKSIGTSSIENSQYYGDGTGNASRTTDTWLFGILGDVGTIKGEEYYNRGRVSGAEKKDSVAYKV</sequence>
<evidence type="ECO:0000313" key="1">
    <source>
        <dbReference type="EMBL" id="GBQ05507.1"/>
    </source>
</evidence>
<accession>A0ABQ0NXD1</accession>
<comment type="caution">
    <text evidence="1">The sequence shown here is derived from an EMBL/GenBank/DDBJ whole genome shotgun (WGS) entry which is preliminary data.</text>
</comment>
<dbReference type="Proteomes" id="UP001062901">
    <property type="component" value="Unassembled WGS sequence"/>
</dbReference>
<keyword evidence="2" id="KW-1185">Reference proteome</keyword>
<gene>
    <name evidence="1" type="ORF">AA15669_0494</name>
</gene>
<name>A0ABQ0NXD1_9PROT</name>
<organism evidence="1 2">
    <name type="scientific">Saccharibacter floricola DSM 15669</name>
    <dbReference type="NCBI Taxonomy" id="1123227"/>
    <lineage>
        <taxon>Bacteria</taxon>
        <taxon>Pseudomonadati</taxon>
        <taxon>Pseudomonadota</taxon>
        <taxon>Alphaproteobacteria</taxon>
        <taxon>Acetobacterales</taxon>
        <taxon>Acetobacteraceae</taxon>
        <taxon>Saccharibacter</taxon>
    </lineage>
</organism>
<reference evidence="1" key="1">
    <citation type="submission" date="2013-04" db="EMBL/GenBank/DDBJ databases">
        <title>The genome sequencing project of 58 acetic acid bacteria.</title>
        <authorList>
            <person name="Okamoto-Kainuma A."/>
            <person name="Ishikawa M."/>
            <person name="Umino S."/>
            <person name="Koizumi Y."/>
            <person name="Shiwa Y."/>
            <person name="Yoshikawa H."/>
            <person name="Matsutani M."/>
            <person name="Matsushita K."/>
        </authorList>
    </citation>
    <scope>NUCLEOTIDE SEQUENCE</scope>
    <source>
        <strain evidence="1">DSM 15669</strain>
    </source>
</reference>
<protein>
    <submittedName>
        <fullName evidence="1">Uncharacterized protein</fullName>
    </submittedName>
</protein>